<sequence>MHFLIAVDTDPSARCTVISSIPAGASVNYTCHMFGRYVNIFIPGPNHIVSLCEVEVYIPVTVRVFLKLKFNSSEDLSNPTIWDEVNQKIKSVQPSISHVRLTMGPEMDTEN</sequence>
<protein>
    <submittedName>
        <fullName evidence="1">Uncharacterized protein</fullName>
    </submittedName>
</protein>
<evidence type="ECO:0000313" key="1">
    <source>
        <dbReference type="EMBL" id="KAK2865727.1"/>
    </source>
</evidence>
<accession>A0AA88T5U3</accession>
<reference evidence="1" key="1">
    <citation type="submission" date="2023-08" db="EMBL/GenBank/DDBJ databases">
        <title>Pelteobagrus vachellii genome.</title>
        <authorList>
            <person name="Liu H."/>
        </authorList>
    </citation>
    <scope>NUCLEOTIDE SEQUENCE</scope>
    <source>
        <strain evidence="1">PRFRI_2022a</strain>
        <tissue evidence="1">Muscle</tissue>
    </source>
</reference>
<comment type="caution">
    <text evidence="1">The sequence shown here is derived from an EMBL/GenBank/DDBJ whole genome shotgun (WGS) entry which is preliminary data.</text>
</comment>
<dbReference type="InterPro" id="IPR008979">
    <property type="entry name" value="Galactose-bd-like_sf"/>
</dbReference>
<dbReference type="SUPFAM" id="SSF49785">
    <property type="entry name" value="Galactose-binding domain-like"/>
    <property type="match status" value="1"/>
</dbReference>
<dbReference type="EMBL" id="JAVHJS010000002">
    <property type="protein sequence ID" value="KAK2865727.1"/>
    <property type="molecule type" value="Genomic_DNA"/>
</dbReference>
<evidence type="ECO:0000313" key="2">
    <source>
        <dbReference type="Proteomes" id="UP001187315"/>
    </source>
</evidence>
<proteinExistence type="predicted"/>
<dbReference type="AlphaFoldDB" id="A0AA88T5U3"/>
<name>A0AA88T5U3_TACVA</name>
<dbReference type="Gene3D" id="2.60.120.260">
    <property type="entry name" value="Galactose-binding domain-like"/>
    <property type="match status" value="1"/>
</dbReference>
<dbReference type="Proteomes" id="UP001187315">
    <property type="component" value="Unassembled WGS sequence"/>
</dbReference>
<gene>
    <name evidence="1" type="ORF">Q7C36_001783</name>
</gene>
<keyword evidence="2" id="KW-1185">Reference proteome</keyword>
<organism evidence="1 2">
    <name type="scientific">Tachysurus vachellii</name>
    <name type="common">Darkbarbel catfish</name>
    <name type="synonym">Pelteobagrus vachellii</name>
    <dbReference type="NCBI Taxonomy" id="175792"/>
    <lineage>
        <taxon>Eukaryota</taxon>
        <taxon>Metazoa</taxon>
        <taxon>Chordata</taxon>
        <taxon>Craniata</taxon>
        <taxon>Vertebrata</taxon>
        <taxon>Euteleostomi</taxon>
        <taxon>Actinopterygii</taxon>
        <taxon>Neopterygii</taxon>
        <taxon>Teleostei</taxon>
        <taxon>Ostariophysi</taxon>
        <taxon>Siluriformes</taxon>
        <taxon>Bagridae</taxon>
        <taxon>Tachysurus</taxon>
    </lineage>
</organism>